<dbReference type="PANTHER" id="PTHR30502:SF0">
    <property type="entry name" value="PHOSPHOENOLPYRUVATE CARBOXYLASE FAMILY PROTEIN"/>
    <property type="match status" value="1"/>
</dbReference>
<evidence type="ECO:0000313" key="9">
    <source>
        <dbReference type="Proteomes" id="UP000323142"/>
    </source>
</evidence>
<comment type="catalytic activity">
    <reaction evidence="6">
        <text>D-glyceraldehyde + pyruvate = 2-dehydro-3-deoxy-L-galactonate</text>
        <dbReference type="Rhea" id="RHEA:80055"/>
        <dbReference type="ChEBI" id="CHEBI:15361"/>
        <dbReference type="ChEBI" id="CHEBI:17378"/>
        <dbReference type="ChEBI" id="CHEBI:75545"/>
    </reaction>
</comment>
<keyword evidence="4 8" id="KW-0456">Lyase</keyword>
<evidence type="ECO:0000313" key="8">
    <source>
        <dbReference type="EMBL" id="KAA2238051.1"/>
    </source>
</evidence>
<comment type="cofactor">
    <cofactor evidence="1">
        <name>a divalent metal cation</name>
        <dbReference type="ChEBI" id="CHEBI:60240"/>
    </cofactor>
</comment>
<dbReference type="GO" id="GO:0046872">
    <property type="term" value="F:metal ion binding"/>
    <property type="evidence" value="ECO:0007669"/>
    <property type="project" value="UniProtKB-KW"/>
</dbReference>
<dbReference type="Proteomes" id="UP000323142">
    <property type="component" value="Unassembled WGS sequence"/>
</dbReference>
<proteinExistence type="inferred from homology"/>
<dbReference type="AlphaFoldDB" id="A0A5B2VG01"/>
<dbReference type="GO" id="GO:0016832">
    <property type="term" value="F:aldehyde-lyase activity"/>
    <property type="evidence" value="ECO:0007669"/>
    <property type="project" value="UniProtKB-ARBA"/>
</dbReference>
<evidence type="ECO:0000256" key="3">
    <source>
        <dbReference type="ARBA" id="ARBA00022723"/>
    </source>
</evidence>
<comment type="caution">
    <text evidence="8">The sequence shown here is derived from an EMBL/GenBank/DDBJ whole genome shotgun (WGS) entry which is preliminary data.</text>
</comment>
<dbReference type="EMBL" id="VUOA01000016">
    <property type="protein sequence ID" value="KAA2238051.1"/>
    <property type="molecule type" value="Genomic_DNA"/>
</dbReference>
<evidence type="ECO:0000256" key="4">
    <source>
        <dbReference type="ARBA" id="ARBA00023239"/>
    </source>
</evidence>
<dbReference type="OrthoDB" id="9802624at2"/>
<keyword evidence="9" id="KW-1185">Reference proteome</keyword>
<dbReference type="Pfam" id="PF03328">
    <property type="entry name" value="HpcH_HpaI"/>
    <property type="match status" value="1"/>
</dbReference>
<protein>
    <submittedName>
        <fullName evidence="8">HpcH/HpaI aldolase/citrate lyase family protein</fullName>
    </submittedName>
</protein>
<dbReference type="FunFam" id="3.20.20.60:FF:000004">
    <property type="entry name" value="5-keto-4-deoxy-D-glucarate aldolase"/>
    <property type="match status" value="1"/>
</dbReference>
<evidence type="ECO:0000256" key="2">
    <source>
        <dbReference type="ARBA" id="ARBA00005568"/>
    </source>
</evidence>
<dbReference type="InterPro" id="IPR050251">
    <property type="entry name" value="HpcH-HpaI_aldolase"/>
</dbReference>
<dbReference type="InterPro" id="IPR015813">
    <property type="entry name" value="Pyrv/PenolPyrv_kinase-like_dom"/>
</dbReference>
<dbReference type="InterPro" id="IPR040442">
    <property type="entry name" value="Pyrv_kinase-like_dom_sf"/>
</dbReference>
<dbReference type="PANTHER" id="PTHR30502">
    <property type="entry name" value="2-KETO-3-DEOXY-L-RHAMNONATE ALDOLASE"/>
    <property type="match status" value="1"/>
</dbReference>
<sequence>MDLPRNAFKQALTERRPMAGTWMMSASPVIAEALGCSGFDFLVLDMEHTIVDVSVLFPLLQAVAGTPATSVVRLPWNDPVLVKRVLDSGAQSLMFPFVQNADEARAAVASTRYPPHGIRGVAAMHRASRFGAVKDYLHRAADELCVILQLETMQAVEALPDIAAVDGVDCLFVGPADLSASLGLIGQIGHPDVQKALQGAAEAAGRAGKPVGIVAPNPEMARRFLDYGYTWSAVSSDLAMVTGRGRELVGLMRDGGA</sequence>
<evidence type="ECO:0000259" key="7">
    <source>
        <dbReference type="Pfam" id="PF03328"/>
    </source>
</evidence>
<dbReference type="RefSeq" id="WP_149816383.1">
    <property type="nucleotide sequence ID" value="NZ_VUOA01000016.1"/>
</dbReference>
<keyword evidence="5" id="KW-0670">Pyruvate</keyword>
<evidence type="ECO:0000256" key="5">
    <source>
        <dbReference type="ARBA" id="ARBA00023317"/>
    </source>
</evidence>
<comment type="similarity">
    <text evidence="2">Belongs to the HpcH/HpaI aldolase family.</text>
</comment>
<gene>
    <name evidence="8" type="ORF">F0L46_07220</name>
</gene>
<reference evidence="8 9" key="2">
    <citation type="submission" date="2019-09" db="EMBL/GenBank/DDBJ databases">
        <authorList>
            <person name="Jin C."/>
        </authorList>
    </citation>
    <scope>NUCLEOTIDE SEQUENCE [LARGE SCALE GENOMIC DNA]</scope>
    <source>
        <strain evidence="8 9">BN140002</strain>
    </source>
</reference>
<keyword evidence="3" id="KW-0479">Metal-binding</keyword>
<reference evidence="8 9" key="1">
    <citation type="submission" date="2019-09" db="EMBL/GenBank/DDBJ databases">
        <title>Salinarimonas rosea gen. nov., sp. nov., a new member of the a-2 subgroup of the Proteobacteria.</title>
        <authorList>
            <person name="Liu J."/>
        </authorList>
    </citation>
    <scope>NUCLEOTIDE SEQUENCE [LARGE SCALE GENOMIC DNA]</scope>
    <source>
        <strain evidence="8 9">BN140002</strain>
    </source>
</reference>
<dbReference type="SUPFAM" id="SSF51621">
    <property type="entry name" value="Phosphoenolpyruvate/pyruvate domain"/>
    <property type="match status" value="1"/>
</dbReference>
<evidence type="ECO:0000256" key="1">
    <source>
        <dbReference type="ARBA" id="ARBA00001968"/>
    </source>
</evidence>
<dbReference type="Gene3D" id="3.20.20.60">
    <property type="entry name" value="Phosphoenolpyruvate-binding domains"/>
    <property type="match status" value="1"/>
</dbReference>
<dbReference type="InterPro" id="IPR005000">
    <property type="entry name" value="Aldolase/citrate-lyase_domain"/>
</dbReference>
<organism evidence="8 9">
    <name type="scientific">Salinarimonas soli</name>
    <dbReference type="NCBI Taxonomy" id="1638099"/>
    <lineage>
        <taxon>Bacteria</taxon>
        <taxon>Pseudomonadati</taxon>
        <taxon>Pseudomonadota</taxon>
        <taxon>Alphaproteobacteria</taxon>
        <taxon>Hyphomicrobiales</taxon>
        <taxon>Salinarimonadaceae</taxon>
        <taxon>Salinarimonas</taxon>
    </lineage>
</organism>
<feature type="domain" description="HpcH/HpaI aldolase/citrate lyase" evidence="7">
    <location>
        <begin position="20"/>
        <end position="240"/>
    </location>
</feature>
<name>A0A5B2VG01_9HYPH</name>
<accession>A0A5B2VG01</accession>
<evidence type="ECO:0000256" key="6">
    <source>
        <dbReference type="ARBA" id="ARBA00045074"/>
    </source>
</evidence>
<dbReference type="GO" id="GO:0005737">
    <property type="term" value="C:cytoplasm"/>
    <property type="evidence" value="ECO:0007669"/>
    <property type="project" value="TreeGrafter"/>
</dbReference>